<evidence type="ECO:0000256" key="1">
    <source>
        <dbReference type="SAM" id="MobiDB-lite"/>
    </source>
</evidence>
<reference evidence="2 3" key="1">
    <citation type="submission" date="2019-03" db="EMBL/GenBank/DDBJ databases">
        <title>Draft genome sequence of Xylaria hypoxylon DSM 108379, a ubiquitous saprotrophic-parasitic fungi on hardwood.</title>
        <authorList>
            <person name="Buettner E."/>
            <person name="Leonhardt S."/>
            <person name="Gebauer A.M."/>
            <person name="Liers C."/>
            <person name="Hofrichter M."/>
            <person name="Kellner H."/>
        </authorList>
    </citation>
    <scope>NUCLEOTIDE SEQUENCE [LARGE SCALE GENOMIC DNA]</scope>
    <source>
        <strain evidence="2 3">DSM 108379</strain>
    </source>
</reference>
<evidence type="ECO:0000313" key="2">
    <source>
        <dbReference type="EMBL" id="TGJ78381.1"/>
    </source>
</evidence>
<accession>A0A4Z0YGJ2</accession>
<sequence>MDVLRCRDATTLAYPSNNRAQPAASSTASRGNLGEPVGTPNPWRIATAPMATIRQNALHPKSKGMATAKNPPNTIATFIVAGEPDAIRGVTEAVYRDLKDGNKDASIEFRDMTVPNIRVEAPTEEDAMALIRTAQRIAATHLSGAPTETKILFVEPPPNCTNDFQIAINVIDETKCARPKLESLPSTPNLAPGLSPETYKQEFSKSLCEAFENASSLHSSLILKIHLGYYILQTYKPGKFTFENFESMVKSPRATGQLETSLGQALTEGLSVEAAIRLIQADNSPCVPIDNQTPTSAQVIPTYAFESWHDDDRYETELEIIERQGPVNWPLKFNLVRTKMIPQSAQTPRFEATSISVGRSLDWNMVAMPGDEKIRASSAVTQYLGLGQAELKDSCDDFHSYPAVRLPGQYPMAKKLKSVTIKSIYRYNWKRTGYVVQFTINRRWESIHKMNRKAPTDTDFDVTIYADNWDLDSRVQAGETVGKIWGDDLRGLLRDETGDATGSALSRVQGLIETILDIRDFFESASRA</sequence>
<dbReference type="STRING" id="37992.A0A4Z0YGJ2"/>
<dbReference type="Proteomes" id="UP000297716">
    <property type="component" value="Unassembled WGS sequence"/>
</dbReference>
<gene>
    <name evidence="2" type="ORF">E0Z10_g10378</name>
</gene>
<name>A0A4Z0YGJ2_9PEZI</name>
<evidence type="ECO:0000313" key="3">
    <source>
        <dbReference type="Proteomes" id="UP000297716"/>
    </source>
</evidence>
<proteinExistence type="predicted"/>
<comment type="caution">
    <text evidence="2">The sequence shown here is derived from an EMBL/GenBank/DDBJ whole genome shotgun (WGS) entry which is preliminary data.</text>
</comment>
<feature type="compositionally biased region" description="Polar residues" evidence="1">
    <location>
        <begin position="14"/>
        <end position="30"/>
    </location>
</feature>
<feature type="region of interest" description="Disordered" evidence="1">
    <location>
        <begin position="14"/>
        <end position="39"/>
    </location>
</feature>
<dbReference type="EMBL" id="SKBN01000398">
    <property type="protein sequence ID" value="TGJ78381.1"/>
    <property type="molecule type" value="Genomic_DNA"/>
</dbReference>
<keyword evidence="3" id="KW-1185">Reference proteome</keyword>
<organism evidence="2 3">
    <name type="scientific">Xylaria hypoxylon</name>
    <dbReference type="NCBI Taxonomy" id="37992"/>
    <lineage>
        <taxon>Eukaryota</taxon>
        <taxon>Fungi</taxon>
        <taxon>Dikarya</taxon>
        <taxon>Ascomycota</taxon>
        <taxon>Pezizomycotina</taxon>
        <taxon>Sordariomycetes</taxon>
        <taxon>Xylariomycetidae</taxon>
        <taxon>Xylariales</taxon>
        <taxon>Xylariaceae</taxon>
        <taxon>Xylaria</taxon>
    </lineage>
</organism>
<dbReference type="AlphaFoldDB" id="A0A4Z0YGJ2"/>
<dbReference type="OrthoDB" id="4739136at2759"/>
<protein>
    <submittedName>
        <fullName evidence="2">Uncharacterized protein</fullName>
    </submittedName>
</protein>